<dbReference type="Pfam" id="PF00349">
    <property type="entry name" value="Hexokinase_1"/>
    <property type="match status" value="2"/>
</dbReference>
<keyword evidence="5 6" id="KW-0067">ATP-binding</keyword>
<evidence type="ECO:0000313" key="10">
    <source>
        <dbReference type="EMBL" id="KAF2004259.1"/>
    </source>
</evidence>
<keyword evidence="4 6" id="KW-0418">Kinase</keyword>
<evidence type="ECO:0000256" key="5">
    <source>
        <dbReference type="ARBA" id="ARBA00022840"/>
    </source>
</evidence>
<dbReference type="Proteomes" id="UP000799779">
    <property type="component" value="Unassembled WGS sequence"/>
</dbReference>
<dbReference type="GO" id="GO:0005524">
    <property type="term" value="F:ATP binding"/>
    <property type="evidence" value="ECO:0007669"/>
    <property type="project" value="UniProtKB-UniRule"/>
</dbReference>
<feature type="domain" description="Hexokinase N-terminal" evidence="8">
    <location>
        <begin position="166"/>
        <end position="212"/>
    </location>
</feature>
<evidence type="ECO:0000256" key="1">
    <source>
        <dbReference type="ARBA" id="ARBA00009225"/>
    </source>
</evidence>
<dbReference type="GO" id="GO:0006096">
    <property type="term" value="P:glycolytic process"/>
    <property type="evidence" value="ECO:0007669"/>
    <property type="project" value="UniProtKB-UniPathway"/>
</dbReference>
<dbReference type="Gene3D" id="3.40.367.20">
    <property type="match status" value="1"/>
</dbReference>
<evidence type="ECO:0000256" key="6">
    <source>
        <dbReference type="RuleBase" id="RU362007"/>
    </source>
</evidence>
<protein>
    <recommendedName>
        <fullName evidence="6">Phosphotransferase</fullName>
        <ecNumber evidence="6">2.7.1.-</ecNumber>
    </recommendedName>
</protein>
<dbReference type="GO" id="GO:0005536">
    <property type="term" value="F:D-glucose binding"/>
    <property type="evidence" value="ECO:0007669"/>
    <property type="project" value="InterPro"/>
</dbReference>
<dbReference type="AlphaFoldDB" id="A0A6A5WU50"/>
<reference evidence="10" key="1">
    <citation type="journal article" date="2020" name="Stud. Mycol.">
        <title>101 Dothideomycetes genomes: a test case for predicting lifestyles and emergence of pathogens.</title>
        <authorList>
            <person name="Haridas S."/>
            <person name="Albert R."/>
            <person name="Binder M."/>
            <person name="Bloem J."/>
            <person name="Labutti K."/>
            <person name="Salamov A."/>
            <person name="Andreopoulos B."/>
            <person name="Baker S."/>
            <person name="Barry K."/>
            <person name="Bills G."/>
            <person name="Bluhm B."/>
            <person name="Cannon C."/>
            <person name="Castanera R."/>
            <person name="Culley D."/>
            <person name="Daum C."/>
            <person name="Ezra D."/>
            <person name="Gonzalez J."/>
            <person name="Henrissat B."/>
            <person name="Kuo A."/>
            <person name="Liang C."/>
            <person name="Lipzen A."/>
            <person name="Lutzoni F."/>
            <person name="Magnuson J."/>
            <person name="Mondo S."/>
            <person name="Nolan M."/>
            <person name="Ohm R."/>
            <person name="Pangilinan J."/>
            <person name="Park H.-J."/>
            <person name="Ramirez L."/>
            <person name="Alfaro M."/>
            <person name="Sun H."/>
            <person name="Tritt A."/>
            <person name="Yoshinaga Y."/>
            <person name="Zwiers L.-H."/>
            <person name="Turgeon B."/>
            <person name="Goodwin S."/>
            <person name="Spatafora J."/>
            <person name="Crous P."/>
            <person name="Grigoriev I."/>
        </authorList>
    </citation>
    <scope>NUCLEOTIDE SEQUENCE</scope>
    <source>
        <strain evidence="10">CBS 123094</strain>
    </source>
</reference>
<dbReference type="GO" id="GO:0004340">
    <property type="term" value="F:glucokinase activity"/>
    <property type="evidence" value="ECO:0007669"/>
    <property type="project" value="TreeGrafter"/>
</dbReference>
<evidence type="ECO:0000256" key="7">
    <source>
        <dbReference type="SAM" id="MobiDB-lite"/>
    </source>
</evidence>
<dbReference type="GO" id="GO:0001678">
    <property type="term" value="P:intracellular glucose homeostasis"/>
    <property type="evidence" value="ECO:0007669"/>
    <property type="project" value="InterPro"/>
</dbReference>
<dbReference type="GO" id="GO:0005829">
    <property type="term" value="C:cytosol"/>
    <property type="evidence" value="ECO:0007669"/>
    <property type="project" value="TreeGrafter"/>
</dbReference>
<organism evidence="10 11">
    <name type="scientific">Amniculicola lignicola CBS 123094</name>
    <dbReference type="NCBI Taxonomy" id="1392246"/>
    <lineage>
        <taxon>Eukaryota</taxon>
        <taxon>Fungi</taxon>
        <taxon>Dikarya</taxon>
        <taxon>Ascomycota</taxon>
        <taxon>Pezizomycotina</taxon>
        <taxon>Dothideomycetes</taxon>
        <taxon>Pleosporomycetidae</taxon>
        <taxon>Pleosporales</taxon>
        <taxon>Amniculicolaceae</taxon>
        <taxon>Amniculicola</taxon>
    </lineage>
</organism>
<dbReference type="OrthoDB" id="419537at2759"/>
<evidence type="ECO:0000256" key="2">
    <source>
        <dbReference type="ARBA" id="ARBA00022679"/>
    </source>
</evidence>
<evidence type="ECO:0000259" key="9">
    <source>
        <dbReference type="Pfam" id="PF03727"/>
    </source>
</evidence>
<dbReference type="SUPFAM" id="SSF53067">
    <property type="entry name" value="Actin-like ATPase domain"/>
    <property type="match status" value="2"/>
</dbReference>
<proteinExistence type="inferred from homology"/>
<feature type="domain" description="Hexokinase N-terminal" evidence="8">
    <location>
        <begin position="34"/>
        <end position="152"/>
    </location>
</feature>
<keyword evidence="3 6" id="KW-0547">Nucleotide-binding</keyword>
<dbReference type="PANTHER" id="PTHR19443:SF30">
    <property type="entry name" value="GLUCOKINASE-1-RELATED"/>
    <property type="match status" value="1"/>
</dbReference>
<accession>A0A6A5WU50</accession>
<dbReference type="GO" id="GO:0008865">
    <property type="term" value="F:fructokinase activity"/>
    <property type="evidence" value="ECO:0007669"/>
    <property type="project" value="TreeGrafter"/>
</dbReference>
<gene>
    <name evidence="10" type="ORF">P154DRAFT_617154</name>
</gene>
<evidence type="ECO:0000256" key="3">
    <source>
        <dbReference type="ARBA" id="ARBA00022741"/>
    </source>
</evidence>
<dbReference type="UniPathway" id="UPA00109">
    <property type="reaction ID" value="UER00180"/>
</dbReference>
<dbReference type="PANTHER" id="PTHR19443">
    <property type="entry name" value="HEXOKINASE"/>
    <property type="match status" value="1"/>
</dbReference>
<name>A0A6A5WU50_9PLEO</name>
<dbReference type="GO" id="GO:0006006">
    <property type="term" value="P:glucose metabolic process"/>
    <property type="evidence" value="ECO:0007669"/>
    <property type="project" value="TreeGrafter"/>
</dbReference>
<dbReference type="InterPro" id="IPR022672">
    <property type="entry name" value="Hexokinase_N"/>
</dbReference>
<dbReference type="EMBL" id="ML977568">
    <property type="protein sequence ID" value="KAF2004259.1"/>
    <property type="molecule type" value="Genomic_DNA"/>
</dbReference>
<dbReference type="InterPro" id="IPR001312">
    <property type="entry name" value="Hexokinase"/>
</dbReference>
<evidence type="ECO:0000256" key="4">
    <source>
        <dbReference type="ARBA" id="ARBA00022777"/>
    </source>
</evidence>
<feature type="domain" description="Hexokinase C-terminal" evidence="9">
    <location>
        <begin position="222"/>
        <end position="470"/>
    </location>
</feature>
<dbReference type="Pfam" id="PF03727">
    <property type="entry name" value="Hexokinase_2"/>
    <property type="match status" value="1"/>
</dbReference>
<dbReference type="Gene3D" id="3.30.420.40">
    <property type="match status" value="2"/>
</dbReference>
<dbReference type="PRINTS" id="PR00475">
    <property type="entry name" value="HEXOKINASE"/>
</dbReference>
<sequence length="483" mass="52180">MKKKEEDRCTEKLSGQSSPEAESQKQEGIRDVAERIAAEFEFSDKDIGRAVAGFVRQMNDGLIGQGRTIEQLPSFVTELPTGLEKGTYLAVDLGGTNIRVCSVTLNGDRTYSLRQDKVPILTTLMTSNTSNGLFNFIAHNVEDFLRNNYPKSLMDNTERPSEGKDSKGFDIDGVVGQDICALLQTALNELTLPVHVTALVNDTVGTLMAQAYVSPKSSNTVLGAVFGTGTNGAYVEEASKVTKLNSDQKEKEGIIVINSEWGNFDQSLEYLPTTIYDKVIDTTSVNPGFEIFEKCISGMYLGEILRLVISSLINNPNVNLFAGLLIPVSSKLYVQWGLDSSLLANLESDTTRDLSYSIKQIQHWTGITSVSFEDAQALRTISHAIGRRSARLSAVALGAVILQTSSLEGNLEGKRVDIGVDGSLIELYPGFVAELIGALRAIEKIGVMERMVDIVVAKDGSGVGAALAAHVAAKQIAPPKVHS</sequence>
<evidence type="ECO:0000259" key="8">
    <source>
        <dbReference type="Pfam" id="PF00349"/>
    </source>
</evidence>
<dbReference type="GO" id="GO:0005739">
    <property type="term" value="C:mitochondrion"/>
    <property type="evidence" value="ECO:0007669"/>
    <property type="project" value="TreeGrafter"/>
</dbReference>
<keyword evidence="11" id="KW-1185">Reference proteome</keyword>
<dbReference type="EC" id="2.7.1.-" evidence="6"/>
<keyword evidence="2 6" id="KW-0808">Transferase</keyword>
<dbReference type="PROSITE" id="PS51748">
    <property type="entry name" value="HEXOKINASE_2"/>
    <property type="match status" value="1"/>
</dbReference>
<keyword evidence="6" id="KW-0324">Glycolysis</keyword>
<dbReference type="InterPro" id="IPR043129">
    <property type="entry name" value="ATPase_NBD"/>
</dbReference>
<comment type="similarity">
    <text evidence="1 6">Belongs to the hexokinase family.</text>
</comment>
<dbReference type="InterPro" id="IPR022673">
    <property type="entry name" value="Hexokinase_C"/>
</dbReference>
<feature type="region of interest" description="Disordered" evidence="7">
    <location>
        <begin position="1"/>
        <end position="29"/>
    </location>
</feature>
<evidence type="ECO:0000313" key="11">
    <source>
        <dbReference type="Proteomes" id="UP000799779"/>
    </source>
</evidence>
<feature type="compositionally biased region" description="Basic and acidic residues" evidence="7">
    <location>
        <begin position="1"/>
        <end position="11"/>
    </location>
</feature>